<dbReference type="Proteomes" id="UP000076837">
    <property type="component" value="Unassembled WGS sequence"/>
</dbReference>
<dbReference type="SUPFAM" id="SSF54236">
    <property type="entry name" value="Ubiquitin-like"/>
    <property type="match status" value="1"/>
</dbReference>
<feature type="compositionally biased region" description="Low complexity" evidence="1">
    <location>
        <begin position="335"/>
        <end position="353"/>
    </location>
</feature>
<gene>
    <name evidence="3" type="ORF">ST47_g670</name>
</gene>
<reference evidence="3 4" key="1">
    <citation type="journal article" date="2016" name="Sci. Rep.">
        <title>Draft genome sequencing and secretome analysis of fungal phytopathogen Ascochyta rabiei provides insight into the necrotrophic effector repertoire.</title>
        <authorList>
            <person name="Verma S."/>
            <person name="Gazara R.K."/>
            <person name="Nizam S."/>
            <person name="Parween S."/>
            <person name="Chattopadhyay D."/>
            <person name="Verma P.K."/>
        </authorList>
    </citation>
    <scope>NUCLEOTIDE SEQUENCE [LARGE SCALE GENOMIC DNA]</scope>
    <source>
        <strain evidence="3 4">ArDII</strain>
    </source>
</reference>
<feature type="compositionally biased region" description="Polar residues" evidence="1">
    <location>
        <begin position="608"/>
        <end position="624"/>
    </location>
</feature>
<feature type="region of interest" description="Disordered" evidence="1">
    <location>
        <begin position="75"/>
        <end position="121"/>
    </location>
</feature>
<dbReference type="InterPro" id="IPR040015">
    <property type="entry name" value="UBL3-like"/>
</dbReference>
<keyword evidence="4" id="KW-1185">Reference proteome</keyword>
<dbReference type="PANTHER" id="PTHR13169">
    <property type="entry name" value="UBIQUITIN-LIKE PROTEIN 3 HCG-1 PROTEIN"/>
    <property type="match status" value="1"/>
</dbReference>
<dbReference type="Gene3D" id="3.10.20.90">
    <property type="entry name" value="Phosphatidylinositol 3-kinase Catalytic Subunit, Chain A, domain 1"/>
    <property type="match status" value="1"/>
</dbReference>
<feature type="region of interest" description="Disordered" evidence="1">
    <location>
        <begin position="333"/>
        <end position="367"/>
    </location>
</feature>
<feature type="region of interest" description="Disordered" evidence="1">
    <location>
        <begin position="521"/>
        <end position="757"/>
    </location>
</feature>
<feature type="compositionally biased region" description="Low complexity" evidence="1">
    <location>
        <begin position="591"/>
        <end position="602"/>
    </location>
</feature>
<evidence type="ECO:0000313" key="3">
    <source>
        <dbReference type="EMBL" id="KZM28190.1"/>
    </source>
</evidence>
<dbReference type="PANTHER" id="PTHR13169:SF0">
    <property type="entry name" value="UBIQUITIN-LIKE PROTEIN 3"/>
    <property type="match status" value="1"/>
</dbReference>
<dbReference type="AlphaFoldDB" id="A0A163LWL4"/>
<feature type="domain" description="UBL3-like ubiquitin" evidence="2">
    <location>
        <begin position="160"/>
        <end position="239"/>
    </location>
</feature>
<evidence type="ECO:0000256" key="1">
    <source>
        <dbReference type="SAM" id="MobiDB-lite"/>
    </source>
</evidence>
<evidence type="ECO:0000259" key="2">
    <source>
        <dbReference type="Pfam" id="PF13881"/>
    </source>
</evidence>
<feature type="compositionally biased region" description="Polar residues" evidence="1">
    <location>
        <begin position="1"/>
        <end position="58"/>
    </location>
</feature>
<dbReference type="STRING" id="5454.A0A163LWL4"/>
<accession>A0A163LWL4</accession>
<proteinExistence type="predicted"/>
<feature type="compositionally biased region" description="Low complexity" evidence="1">
    <location>
        <begin position="684"/>
        <end position="693"/>
    </location>
</feature>
<name>A0A163LWL4_DIDRA</name>
<dbReference type="InterPro" id="IPR029071">
    <property type="entry name" value="Ubiquitin-like_domsf"/>
</dbReference>
<sequence>MTTPSLDQPSTTTHNLPQPSVPVSQTEPGRDTLSSSVVEMTTLSPSGGAPATTNTTPLDSAAPQIAPVEFTNITDISPSEGAQPHTSSSPTPATRTELSRTETEAALGPSTDGPAANPDNTNGPTVVIMLLLTTGARHPYKIDEKYLKKRNVTVEDMDPYNISVYTLKELIWRDWREEWEPRPTSPSSIRLIHFGRMLDDNSPLKDCRFQTEAPNVVHMTIKPQEVVDDEENAKTGKSSKARDDGEEPTAVILLLDIQTRSSINLETWLCISHVWAKWAYSRTASLQANSLTRILVLFATPTPRAIPVCQVDVADFTLRAKLTKMVLQDVENTAPESFSDNPSPSDNDPYASPSSPPLATGERFDASSMPRPIPLIGPFIGFSERAIRFKADTTLKFAEKKLGRTLHPEEAQALAFHIYKLEKSKSYYAAGGAAGGVYRWYATMSTYQYPFYKPKVESIDVNKFGPIKGPAANLARHTWRFGLYALVAGQMGNIIGQLIAQPIAAYETSVDPKLEQFGAEIKAASGRDDRANEQRGRMIEERRKDFEARRRQEGTGGMTPPYGGRGQERRQPPPLAGGDGDDMSPTAGNESWGSSSSSSSWGDDFPSDASQPASQRQPAPSTNARSRRQPAYQSAQSSSSSSPFDDDASPTGGLFQSEAANAETQSSRPGESSWDRLRRGAGNSSSSQGTSQQERIQRFASARQSGAEGSTVGDNFAFVEGREDRDVERERAQREFDERLEKERRGGDFNEGSGKRW</sequence>
<comment type="caution">
    <text evidence="3">The sequence shown here is derived from an EMBL/GenBank/DDBJ whole genome shotgun (WGS) entry which is preliminary data.</text>
</comment>
<organism evidence="3 4">
    <name type="scientific">Didymella rabiei</name>
    <name type="common">Chickpea ascochyta blight fungus</name>
    <name type="synonym">Mycosphaerella rabiei</name>
    <dbReference type="NCBI Taxonomy" id="5454"/>
    <lineage>
        <taxon>Eukaryota</taxon>
        <taxon>Fungi</taxon>
        <taxon>Dikarya</taxon>
        <taxon>Ascomycota</taxon>
        <taxon>Pezizomycotina</taxon>
        <taxon>Dothideomycetes</taxon>
        <taxon>Pleosporomycetidae</taxon>
        <taxon>Pleosporales</taxon>
        <taxon>Pleosporineae</taxon>
        <taxon>Didymellaceae</taxon>
        <taxon>Ascochyta</taxon>
    </lineage>
</organism>
<feature type="compositionally biased region" description="Low complexity" evidence="1">
    <location>
        <begin position="629"/>
        <end position="643"/>
    </location>
</feature>
<feature type="compositionally biased region" description="Basic and acidic residues" evidence="1">
    <location>
        <begin position="720"/>
        <end position="748"/>
    </location>
</feature>
<feature type="compositionally biased region" description="Polar residues" evidence="1">
    <location>
        <begin position="84"/>
        <end position="96"/>
    </location>
</feature>
<dbReference type="InterPro" id="IPR039540">
    <property type="entry name" value="UBL3-like_ubiquitin_dom"/>
</dbReference>
<feature type="compositionally biased region" description="Polar residues" evidence="1">
    <location>
        <begin position="658"/>
        <end position="670"/>
    </location>
</feature>
<feature type="compositionally biased region" description="Basic and acidic residues" evidence="1">
    <location>
        <begin position="525"/>
        <end position="553"/>
    </location>
</feature>
<dbReference type="EMBL" id="JYNV01000030">
    <property type="protein sequence ID" value="KZM28190.1"/>
    <property type="molecule type" value="Genomic_DNA"/>
</dbReference>
<protein>
    <recommendedName>
        <fullName evidence="2">UBL3-like ubiquitin domain-containing protein</fullName>
    </recommendedName>
</protein>
<evidence type="ECO:0000313" key="4">
    <source>
        <dbReference type="Proteomes" id="UP000076837"/>
    </source>
</evidence>
<feature type="region of interest" description="Disordered" evidence="1">
    <location>
        <begin position="1"/>
        <end position="61"/>
    </location>
</feature>
<dbReference type="Pfam" id="PF13881">
    <property type="entry name" value="Rad60-SLD_2"/>
    <property type="match status" value="1"/>
</dbReference>